<name>A0A1A8MYS2_9TELE</name>
<dbReference type="InterPro" id="IPR056619">
    <property type="entry name" value="C8-3_MUC4"/>
</dbReference>
<dbReference type="Pfam" id="PF23263">
    <property type="entry name" value="C8-3_MUC4"/>
    <property type="match status" value="1"/>
</dbReference>
<feature type="domain" description="Mucin-4-like C8-3" evidence="3">
    <location>
        <begin position="2"/>
        <end position="36"/>
    </location>
</feature>
<reference evidence="4" key="2">
    <citation type="submission" date="2016-06" db="EMBL/GenBank/DDBJ databases">
        <title>The genome of a short-lived fish provides insights into sex chromosome evolution and the genetic control of aging.</title>
        <authorList>
            <person name="Reichwald K."/>
            <person name="Felder M."/>
            <person name="Petzold A."/>
            <person name="Koch P."/>
            <person name="Groth M."/>
            <person name="Platzer M."/>
        </authorList>
    </citation>
    <scope>NUCLEOTIDE SEQUENCE</scope>
    <source>
        <tissue evidence="4">Brain</tissue>
    </source>
</reference>
<proteinExistence type="predicted"/>
<evidence type="ECO:0000313" key="4">
    <source>
        <dbReference type="EMBL" id="SBR61993.1"/>
    </source>
</evidence>
<protein>
    <submittedName>
        <fullName evidence="4">Mucin 4, cell surface associated</fullName>
    </submittedName>
</protein>
<accession>A0A1A8MYS2</accession>
<dbReference type="InterPro" id="IPR013783">
    <property type="entry name" value="Ig-like_fold"/>
</dbReference>
<evidence type="ECO:0000256" key="2">
    <source>
        <dbReference type="ARBA" id="ARBA00023136"/>
    </source>
</evidence>
<dbReference type="AlphaFoldDB" id="A0A1A8MYS2"/>
<evidence type="ECO:0000259" key="3">
    <source>
        <dbReference type="Pfam" id="PF23263"/>
    </source>
</evidence>
<feature type="non-terminal residue" evidence="4">
    <location>
        <position position="99"/>
    </location>
</feature>
<dbReference type="Pfam" id="PF17963">
    <property type="entry name" value="Big_9"/>
    <property type="match status" value="1"/>
</dbReference>
<sequence>ACKDSVQCVYDSLASGIADLGQQTLDAEAQFQTLAQIYGNDPPVVTEPKTIQIKVNSSVSVQVVAQDPNGDVITYALLSPTPPGATVGSVSGILKWTPN</sequence>
<dbReference type="Gene3D" id="2.60.40.10">
    <property type="entry name" value="Immunoglobulins"/>
    <property type="match status" value="1"/>
</dbReference>
<dbReference type="EMBL" id="HAEF01020834">
    <property type="protein sequence ID" value="SBR61993.1"/>
    <property type="molecule type" value="Transcribed_RNA"/>
</dbReference>
<gene>
    <name evidence="4" type="primary">MUC4</name>
</gene>
<reference evidence="4" key="1">
    <citation type="submission" date="2016-05" db="EMBL/GenBank/DDBJ databases">
        <authorList>
            <person name="Lavstsen T."/>
            <person name="Jespersen J.S."/>
        </authorList>
    </citation>
    <scope>NUCLEOTIDE SEQUENCE</scope>
    <source>
        <tissue evidence="4">Brain</tissue>
    </source>
</reference>
<feature type="non-terminal residue" evidence="4">
    <location>
        <position position="1"/>
    </location>
</feature>
<organism evidence="4">
    <name type="scientific">Nothobranchius pienaari</name>
    <dbReference type="NCBI Taxonomy" id="704102"/>
    <lineage>
        <taxon>Eukaryota</taxon>
        <taxon>Metazoa</taxon>
        <taxon>Chordata</taxon>
        <taxon>Craniata</taxon>
        <taxon>Vertebrata</taxon>
        <taxon>Euteleostomi</taxon>
        <taxon>Actinopterygii</taxon>
        <taxon>Neopterygii</taxon>
        <taxon>Teleostei</taxon>
        <taxon>Neoteleostei</taxon>
        <taxon>Acanthomorphata</taxon>
        <taxon>Ovalentaria</taxon>
        <taxon>Atherinomorphae</taxon>
        <taxon>Cyprinodontiformes</taxon>
        <taxon>Nothobranchiidae</taxon>
        <taxon>Nothobranchius</taxon>
    </lineage>
</organism>
<evidence type="ECO:0000256" key="1">
    <source>
        <dbReference type="ARBA" id="ARBA00004370"/>
    </source>
</evidence>
<dbReference type="GO" id="GO:0016020">
    <property type="term" value="C:membrane"/>
    <property type="evidence" value="ECO:0007669"/>
    <property type="project" value="UniProtKB-SubCell"/>
</dbReference>
<keyword evidence="2" id="KW-0472">Membrane</keyword>
<comment type="subcellular location">
    <subcellularLocation>
        <location evidence="1">Membrane</location>
    </subcellularLocation>
</comment>